<dbReference type="AlphaFoldDB" id="A0A4R6YTU1"/>
<dbReference type="CDD" id="cd07067">
    <property type="entry name" value="HP_PGM_like"/>
    <property type="match status" value="1"/>
</dbReference>
<dbReference type="SUPFAM" id="SSF53254">
    <property type="entry name" value="Phosphoglycerate mutase-like"/>
    <property type="match status" value="1"/>
</dbReference>
<proteinExistence type="predicted"/>
<dbReference type="PANTHER" id="PTHR48100">
    <property type="entry name" value="BROAD-SPECIFICITY PHOSPHATASE YOR283W-RELATED"/>
    <property type="match status" value="1"/>
</dbReference>
<dbReference type="GO" id="GO:0005737">
    <property type="term" value="C:cytoplasm"/>
    <property type="evidence" value="ECO:0007669"/>
    <property type="project" value="TreeGrafter"/>
</dbReference>
<keyword evidence="2" id="KW-1185">Reference proteome</keyword>
<dbReference type="Pfam" id="PF00300">
    <property type="entry name" value="His_Phos_1"/>
    <property type="match status" value="1"/>
</dbReference>
<sequence>MNTFDPAATVFACRHGQSRGNTARAEAEASGLLDVASNCGDADLPLTALGREQAEWLGRKIASLPTAQQPTRILCSPHRRTLETADGIIRHGYANRRIAFSLDRRLTPKAFGVLEGLTRKGVAERFPQLAAERERVGRFHFCPPGGESRCDVVLRVRDFLHDLRRRHAGERVLLVTHQIVINALGYLLMASDQDPLSTNDDGWVPNARLFAFQLGETSTVVEDTAAAA</sequence>
<name>A0A4R6YTU1_9GAMM</name>
<organism evidence="1 2">
    <name type="scientific">Tahibacter aquaticus</name>
    <dbReference type="NCBI Taxonomy" id="520092"/>
    <lineage>
        <taxon>Bacteria</taxon>
        <taxon>Pseudomonadati</taxon>
        <taxon>Pseudomonadota</taxon>
        <taxon>Gammaproteobacteria</taxon>
        <taxon>Lysobacterales</taxon>
        <taxon>Rhodanobacteraceae</taxon>
        <taxon>Tahibacter</taxon>
    </lineage>
</organism>
<dbReference type="PANTHER" id="PTHR48100:SF1">
    <property type="entry name" value="HISTIDINE PHOSPHATASE FAMILY PROTEIN-RELATED"/>
    <property type="match status" value="1"/>
</dbReference>
<dbReference type="Proteomes" id="UP000295293">
    <property type="component" value="Unassembled WGS sequence"/>
</dbReference>
<dbReference type="RefSeq" id="WP_166654144.1">
    <property type="nucleotide sequence ID" value="NZ_SNZH01000010.1"/>
</dbReference>
<accession>A0A4R6YTU1</accession>
<evidence type="ECO:0000313" key="2">
    <source>
        <dbReference type="Proteomes" id="UP000295293"/>
    </source>
</evidence>
<gene>
    <name evidence="1" type="ORF">DFR29_110113</name>
</gene>
<dbReference type="GO" id="GO:0016791">
    <property type="term" value="F:phosphatase activity"/>
    <property type="evidence" value="ECO:0007669"/>
    <property type="project" value="TreeGrafter"/>
</dbReference>
<dbReference type="EMBL" id="SNZH01000010">
    <property type="protein sequence ID" value="TDR41630.1"/>
    <property type="molecule type" value="Genomic_DNA"/>
</dbReference>
<comment type="caution">
    <text evidence="1">The sequence shown here is derived from an EMBL/GenBank/DDBJ whole genome shotgun (WGS) entry which is preliminary data.</text>
</comment>
<dbReference type="Gene3D" id="3.40.50.1240">
    <property type="entry name" value="Phosphoglycerate mutase-like"/>
    <property type="match status" value="1"/>
</dbReference>
<protein>
    <submittedName>
        <fullName evidence="1">Broad specificity phosphatase PhoE</fullName>
    </submittedName>
</protein>
<evidence type="ECO:0000313" key="1">
    <source>
        <dbReference type="EMBL" id="TDR41630.1"/>
    </source>
</evidence>
<dbReference type="InterPro" id="IPR029033">
    <property type="entry name" value="His_PPase_superfam"/>
</dbReference>
<dbReference type="InterPro" id="IPR050275">
    <property type="entry name" value="PGM_Phosphatase"/>
</dbReference>
<reference evidence="1 2" key="1">
    <citation type="submission" date="2019-03" db="EMBL/GenBank/DDBJ databases">
        <title>Genomic Encyclopedia of Type Strains, Phase IV (KMG-IV): sequencing the most valuable type-strain genomes for metagenomic binning, comparative biology and taxonomic classification.</title>
        <authorList>
            <person name="Goeker M."/>
        </authorList>
    </citation>
    <scope>NUCLEOTIDE SEQUENCE [LARGE SCALE GENOMIC DNA]</scope>
    <source>
        <strain evidence="1 2">DSM 21667</strain>
    </source>
</reference>
<dbReference type="SMART" id="SM00855">
    <property type="entry name" value="PGAM"/>
    <property type="match status" value="1"/>
</dbReference>
<dbReference type="InterPro" id="IPR013078">
    <property type="entry name" value="His_Pase_superF_clade-1"/>
</dbReference>